<gene>
    <name evidence="2" type="ORF">CPB84DRAFT_1535229</name>
</gene>
<evidence type="ECO:0000313" key="2">
    <source>
        <dbReference type="EMBL" id="KAF8886871.1"/>
    </source>
</evidence>
<feature type="region of interest" description="Disordered" evidence="1">
    <location>
        <begin position="156"/>
        <end position="179"/>
    </location>
</feature>
<feature type="compositionally biased region" description="Low complexity" evidence="1">
    <location>
        <begin position="72"/>
        <end position="123"/>
    </location>
</feature>
<dbReference type="Proteomes" id="UP000724874">
    <property type="component" value="Unassembled WGS sequence"/>
</dbReference>
<evidence type="ECO:0000313" key="3">
    <source>
        <dbReference type="Proteomes" id="UP000724874"/>
    </source>
</evidence>
<evidence type="ECO:0000256" key="1">
    <source>
        <dbReference type="SAM" id="MobiDB-lite"/>
    </source>
</evidence>
<name>A0A9P5TJ36_GYMJU</name>
<accession>A0A9P5TJ36</accession>
<feature type="compositionally biased region" description="Low complexity" evidence="1">
    <location>
        <begin position="170"/>
        <end position="179"/>
    </location>
</feature>
<comment type="caution">
    <text evidence="2">The sequence shown here is derived from an EMBL/GenBank/DDBJ whole genome shotgun (WGS) entry which is preliminary data.</text>
</comment>
<dbReference type="EMBL" id="JADNYJ010000093">
    <property type="protein sequence ID" value="KAF8886871.1"/>
    <property type="molecule type" value="Genomic_DNA"/>
</dbReference>
<organism evidence="2 3">
    <name type="scientific">Gymnopilus junonius</name>
    <name type="common">Spectacular rustgill mushroom</name>
    <name type="synonym">Gymnopilus spectabilis subsp. junonius</name>
    <dbReference type="NCBI Taxonomy" id="109634"/>
    <lineage>
        <taxon>Eukaryota</taxon>
        <taxon>Fungi</taxon>
        <taxon>Dikarya</taxon>
        <taxon>Basidiomycota</taxon>
        <taxon>Agaricomycotina</taxon>
        <taxon>Agaricomycetes</taxon>
        <taxon>Agaricomycetidae</taxon>
        <taxon>Agaricales</taxon>
        <taxon>Agaricineae</taxon>
        <taxon>Hymenogastraceae</taxon>
        <taxon>Gymnopilus</taxon>
    </lineage>
</organism>
<feature type="compositionally biased region" description="Polar residues" evidence="1">
    <location>
        <begin position="1"/>
        <end position="19"/>
    </location>
</feature>
<protein>
    <submittedName>
        <fullName evidence="2">Uncharacterized protein</fullName>
    </submittedName>
</protein>
<feature type="compositionally biased region" description="Low complexity" evidence="1">
    <location>
        <begin position="43"/>
        <end position="56"/>
    </location>
</feature>
<reference evidence="2" key="1">
    <citation type="submission" date="2020-11" db="EMBL/GenBank/DDBJ databases">
        <authorList>
            <consortium name="DOE Joint Genome Institute"/>
            <person name="Ahrendt S."/>
            <person name="Riley R."/>
            <person name="Andreopoulos W."/>
            <person name="LaButti K."/>
            <person name="Pangilinan J."/>
            <person name="Ruiz-duenas F.J."/>
            <person name="Barrasa J.M."/>
            <person name="Sanchez-Garcia M."/>
            <person name="Camarero S."/>
            <person name="Miyauchi S."/>
            <person name="Serrano A."/>
            <person name="Linde D."/>
            <person name="Babiker R."/>
            <person name="Drula E."/>
            <person name="Ayuso-Fernandez I."/>
            <person name="Pacheco R."/>
            <person name="Padilla G."/>
            <person name="Ferreira P."/>
            <person name="Barriuso J."/>
            <person name="Kellner H."/>
            <person name="Castanera R."/>
            <person name="Alfaro M."/>
            <person name="Ramirez L."/>
            <person name="Pisabarro A.G."/>
            <person name="Kuo A."/>
            <person name="Tritt A."/>
            <person name="Lipzen A."/>
            <person name="He G."/>
            <person name="Yan M."/>
            <person name="Ng V."/>
            <person name="Cullen D."/>
            <person name="Martin F."/>
            <person name="Rosso M.-N."/>
            <person name="Henrissat B."/>
            <person name="Hibbett D."/>
            <person name="Martinez A.T."/>
            <person name="Grigoriev I.V."/>
        </authorList>
    </citation>
    <scope>NUCLEOTIDE SEQUENCE</scope>
    <source>
        <strain evidence="2">AH 44721</strain>
    </source>
</reference>
<feature type="region of interest" description="Disordered" evidence="1">
    <location>
        <begin position="1"/>
        <end position="123"/>
    </location>
</feature>
<feature type="compositionally biased region" description="Gly residues" evidence="1">
    <location>
        <begin position="30"/>
        <end position="42"/>
    </location>
</feature>
<proteinExistence type="predicted"/>
<sequence length="281" mass="28318">MMMKNGAQTPFSHNMPSQHHQQRTDYYGGYRQGHGAGFGPQGPFGNQGQLQGQQHLFTPPTTAHGLPAMNRPSTSSTHSNGSHNGSPSPVADVLSPNLSLNTSSLTGPSSGSVHSSPVSTSSLDNGLMVPPNTAVSPIGLSGAVAFEARGSVSPSQSQMKTATVHGRGRSGSVLSVGSGGASPSYELAHGYDVGMNVPRRMEGGGGYMMNGMGMGGMNGMPGMAGGMHHGYGGHSGHHGHGAMQHGAGTMGMGGGNGMNANMIGVGVGGGNNGNAMMMMMM</sequence>
<keyword evidence="3" id="KW-1185">Reference proteome</keyword>
<dbReference type="AlphaFoldDB" id="A0A9P5TJ36"/>